<proteinExistence type="inferred from homology"/>
<reference evidence="5 6" key="1">
    <citation type="journal article" date="2014" name="Nat. Commun.">
        <title>Molecular traces of alternative social organization in a termite genome.</title>
        <authorList>
            <person name="Terrapon N."/>
            <person name="Li C."/>
            <person name="Robertson H.M."/>
            <person name="Ji L."/>
            <person name="Meng X."/>
            <person name="Booth W."/>
            <person name="Chen Z."/>
            <person name="Childers C.P."/>
            <person name="Glastad K.M."/>
            <person name="Gokhale K."/>
            <person name="Gowin J."/>
            <person name="Gronenberg W."/>
            <person name="Hermansen R.A."/>
            <person name="Hu H."/>
            <person name="Hunt B.G."/>
            <person name="Huylmans A.K."/>
            <person name="Khalil S.M."/>
            <person name="Mitchell R.D."/>
            <person name="Munoz-Torres M.C."/>
            <person name="Mustard J.A."/>
            <person name="Pan H."/>
            <person name="Reese J.T."/>
            <person name="Scharf M.E."/>
            <person name="Sun F."/>
            <person name="Vogel H."/>
            <person name="Xiao J."/>
            <person name="Yang W."/>
            <person name="Yang Z."/>
            <person name="Yang Z."/>
            <person name="Zhou J."/>
            <person name="Zhu J."/>
            <person name="Brent C.S."/>
            <person name="Elsik C.G."/>
            <person name="Goodisman M.A."/>
            <person name="Liberles D.A."/>
            <person name="Roe R.M."/>
            <person name="Vargo E.L."/>
            <person name="Vilcinskas A."/>
            <person name="Wang J."/>
            <person name="Bornberg-Bauer E."/>
            <person name="Korb J."/>
            <person name="Zhang G."/>
            <person name="Liebig J."/>
        </authorList>
    </citation>
    <scope>NUCLEOTIDE SEQUENCE [LARGE SCALE GENOMIC DNA]</scope>
    <source>
        <tissue evidence="5">Whole organism</tissue>
    </source>
</reference>
<keyword evidence="2" id="KW-0159">Chromosome partition</keyword>
<evidence type="ECO:0000259" key="4">
    <source>
        <dbReference type="Pfam" id="PF07557"/>
    </source>
</evidence>
<protein>
    <recommendedName>
        <fullName evidence="4">Shugoshin C-terminal domain-containing protein</fullName>
    </recommendedName>
</protein>
<dbReference type="Pfam" id="PF07557">
    <property type="entry name" value="Shugoshin_C"/>
    <property type="match status" value="1"/>
</dbReference>
<evidence type="ECO:0000256" key="1">
    <source>
        <dbReference type="ARBA" id="ARBA00010845"/>
    </source>
</evidence>
<dbReference type="InParanoid" id="A0A067RKQ1"/>
<dbReference type="InterPro" id="IPR011515">
    <property type="entry name" value="Shugoshin_C"/>
</dbReference>
<comment type="similarity">
    <text evidence="1">Belongs to the shugoshin family.</text>
</comment>
<dbReference type="EMBL" id="KK852411">
    <property type="protein sequence ID" value="KDR24451.1"/>
    <property type="molecule type" value="Genomic_DNA"/>
</dbReference>
<keyword evidence="6" id="KW-1185">Reference proteome</keyword>
<sequence length="385" mass="43725">MNGVSERCRLVVALNDVGRYLQNGTLSNIEQLEEGKVRMGASTYPETKAHNNEDGNEDLGINVLDTSIENQTQLNFTAGIGTMDYSAVSLNNSDVQGSYLSAKEEFLNRIRNEDPLEGPSWRFQSDGTPTGRKRTKSKPFCSHQSTEEGSYGSLWNGQSTYVVSEKQSSNTFKDQPTQNYLTAEKEAVANDDMEITECLLLHNMEYDKSVADKVHVGKETNNCSFHTSNHCKTFKSEGLQLYATEEVNLFHRKGTEIKYHNDSSDISESGEEWKPIKRARKKYSQSKAHSAKLNCKSLSKNMRNPKSRAVAEESTINRERSVVHREPLNMPQSLETSPRLENKEIEIKKENLSNTNEEYVRTRRKAAPVSLKEVSLRRKMRRDTH</sequence>
<evidence type="ECO:0000313" key="6">
    <source>
        <dbReference type="Proteomes" id="UP000027135"/>
    </source>
</evidence>
<dbReference type="Proteomes" id="UP000027135">
    <property type="component" value="Unassembled WGS sequence"/>
</dbReference>
<gene>
    <name evidence="5" type="ORF">L798_00101</name>
</gene>
<feature type="domain" description="Shugoshin C-terminal" evidence="4">
    <location>
        <begin position="361"/>
        <end position="382"/>
    </location>
</feature>
<evidence type="ECO:0000256" key="3">
    <source>
        <dbReference type="SAM" id="MobiDB-lite"/>
    </source>
</evidence>
<evidence type="ECO:0000256" key="2">
    <source>
        <dbReference type="ARBA" id="ARBA00022829"/>
    </source>
</evidence>
<dbReference type="GO" id="GO:0000775">
    <property type="term" value="C:chromosome, centromeric region"/>
    <property type="evidence" value="ECO:0007669"/>
    <property type="project" value="InterPro"/>
</dbReference>
<dbReference type="GO" id="GO:0045132">
    <property type="term" value="P:meiotic chromosome segregation"/>
    <property type="evidence" value="ECO:0007669"/>
    <property type="project" value="InterPro"/>
</dbReference>
<dbReference type="AlphaFoldDB" id="A0A067RKQ1"/>
<evidence type="ECO:0000313" key="5">
    <source>
        <dbReference type="EMBL" id="KDR24451.1"/>
    </source>
</evidence>
<feature type="region of interest" description="Disordered" evidence="3">
    <location>
        <begin position="117"/>
        <end position="146"/>
    </location>
</feature>
<dbReference type="GO" id="GO:0005634">
    <property type="term" value="C:nucleus"/>
    <property type="evidence" value="ECO:0007669"/>
    <property type="project" value="InterPro"/>
</dbReference>
<accession>A0A067RKQ1</accession>
<organism evidence="5 6">
    <name type="scientific">Zootermopsis nevadensis</name>
    <name type="common">Dampwood termite</name>
    <dbReference type="NCBI Taxonomy" id="136037"/>
    <lineage>
        <taxon>Eukaryota</taxon>
        <taxon>Metazoa</taxon>
        <taxon>Ecdysozoa</taxon>
        <taxon>Arthropoda</taxon>
        <taxon>Hexapoda</taxon>
        <taxon>Insecta</taxon>
        <taxon>Pterygota</taxon>
        <taxon>Neoptera</taxon>
        <taxon>Polyneoptera</taxon>
        <taxon>Dictyoptera</taxon>
        <taxon>Blattodea</taxon>
        <taxon>Blattoidea</taxon>
        <taxon>Termitoidae</taxon>
        <taxon>Termopsidae</taxon>
        <taxon>Zootermopsis</taxon>
    </lineage>
</organism>
<name>A0A067RKQ1_ZOONE</name>